<protein>
    <submittedName>
        <fullName evidence="1">Uncharacterized protein</fullName>
    </submittedName>
</protein>
<dbReference type="AlphaFoldDB" id="A0A0E9W529"/>
<organism evidence="1">
    <name type="scientific">Anguilla anguilla</name>
    <name type="common">European freshwater eel</name>
    <name type="synonym">Muraena anguilla</name>
    <dbReference type="NCBI Taxonomy" id="7936"/>
    <lineage>
        <taxon>Eukaryota</taxon>
        <taxon>Metazoa</taxon>
        <taxon>Chordata</taxon>
        <taxon>Craniata</taxon>
        <taxon>Vertebrata</taxon>
        <taxon>Euteleostomi</taxon>
        <taxon>Actinopterygii</taxon>
        <taxon>Neopterygii</taxon>
        <taxon>Teleostei</taxon>
        <taxon>Anguilliformes</taxon>
        <taxon>Anguillidae</taxon>
        <taxon>Anguilla</taxon>
    </lineage>
</organism>
<evidence type="ECO:0000313" key="1">
    <source>
        <dbReference type="EMBL" id="JAH85457.1"/>
    </source>
</evidence>
<reference evidence="1" key="2">
    <citation type="journal article" date="2015" name="Fish Shellfish Immunol.">
        <title>Early steps in the European eel (Anguilla anguilla)-Vibrio vulnificus interaction in the gills: Role of the RtxA13 toxin.</title>
        <authorList>
            <person name="Callol A."/>
            <person name="Pajuelo D."/>
            <person name="Ebbesson L."/>
            <person name="Teles M."/>
            <person name="MacKenzie S."/>
            <person name="Amaro C."/>
        </authorList>
    </citation>
    <scope>NUCLEOTIDE SEQUENCE</scope>
</reference>
<accession>A0A0E9W529</accession>
<reference evidence="1" key="1">
    <citation type="submission" date="2014-11" db="EMBL/GenBank/DDBJ databases">
        <authorList>
            <person name="Amaro Gonzalez C."/>
        </authorList>
    </citation>
    <scope>NUCLEOTIDE SEQUENCE</scope>
</reference>
<proteinExistence type="predicted"/>
<sequence>MLVVGTGHANKHFHLFHLYQRDVLNIKKL</sequence>
<name>A0A0E9W529_ANGAN</name>
<dbReference type="EMBL" id="GBXM01023120">
    <property type="protein sequence ID" value="JAH85457.1"/>
    <property type="molecule type" value="Transcribed_RNA"/>
</dbReference>